<comment type="caution">
    <text evidence="1">The sequence shown here is derived from an EMBL/GenBank/DDBJ whole genome shotgun (WGS) entry which is preliminary data.</text>
</comment>
<keyword evidence="2" id="KW-1185">Reference proteome</keyword>
<organism evidence="1 2">
    <name type="scientific">Pogonophryne albipinna</name>
    <dbReference type="NCBI Taxonomy" id="1090488"/>
    <lineage>
        <taxon>Eukaryota</taxon>
        <taxon>Metazoa</taxon>
        <taxon>Chordata</taxon>
        <taxon>Craniata</taxon>
        <taxon>Vertebrata</taxon>
        <taxon>Euteleostomi</taxon>
        <taxon>Actinopterygii</taxon>
        <taxon>Neopterygii</taxon>
        <taxon>Teleostei</taxon>
        <taxon>Neoteleostei</taxon>
        <taxon>Acanthomorphata</taxon>
        <taxon>Eupercaria</taxon>
        <taxon>Perciformes</taxon>
        <taxon>Notothenioidei</taxon>
        <taxon>Pogonophryne</taxon>
    </lineage>
</organism>
<evidence type="ECO:0000313" key="1">
    <source>
        <dbReference type="EMBL" id="KAJ4930093.1"/>
    </source>
</evidence>
<sequence length="171" mass="18809">MNSMGKKRWDSMVSNSSLGYTVHGGSVPNLLSPPRSEGLGTLKKRLSMEVLRGWAPDLGSLSMGLNLNLSPVKWPSLVTVCKWKQSLAEKLKKKHCGTEDQSQSIFSLTEPLFQVLQSKTMDIKKCQDRIMSTLSALKATRTDETFSRIYDETVKAVGDPVPRLGRPGAGV</sequence>
<accession>A0AAD6ARR7</accession>
<evidence type="ECO:0000313" key="2">
    <source>
        <dbReference type="Proteomes" id="UP001219934"/>
    </source>
</evidence>
<name>A0AAD6ARR7_9TELE</name>
<gene>
    <name evidence="1" type="ORF">JOQ06_019106</name>
</gene>
<dbReference type="AlphaFoldDB" id="A0AAD6ARR7"/>
<dbReference type="EMBL" id="JAPTMU010000016">
    <property type="protein sequence ID" value="KAJ4930093.1"/>
    <property type="molecule type" value="Genomic_DNA"/>
</dbReference>
<proteinExistence type="predicted"/>
<dbReference type="Proteomes" id="UP001219934">
    <property type="component" value="Unassembled WGS sequence"/>
</dbReference>
<protein>
    <submittedName>
        <fullName evidence="1">Uncharacterized protein</fullName>
    </submittedName>
</protein>
<reference evidence="1" key="1">
    <citation type="submission" date="2022-11" db="EMBL/GenBank/DDBJ databases">
        <title>Chromosome-level genome of Pogonophryne albipinna.</title>
        <authorList>
            <person name="Jo E."/>
        </authorList>
    </citation>
    <scope>NUCLEOTIDE SEQUENCE</scope>
    <source>
        <strain evidence="1">SGF0006</strain>
        <tissue evidence="1">Muscle</tissue>
    </source>
</reference>